<evidence type="ECO:0000256" key="1">
    <source>
        <dbReference type="SAM" id="MobiDB-lite"/>
    </source>
</evidence>
<keyword evidence="2" id="KW-1133">Transmembrane helix</keyword>
<feature type="region of interest" description="Disordered" evidence="1">
    <location>
        <begin position="47"/>
        <end position="70"/>
    </location>
</feature>
<proteinExistence type="predicted"/>
<dbReference type="EMBL" id="DPVE01000152">
    <property type="protein sequence ID" value="HCK30252.1"/>
    <property type="molecule type" value="Genomic_DNA"/>
</dbReference>
<feature type="transmembrane region" description="Helical" evidence="2">
    <location>
        <begin position="6"/>
        <end position="33"/>
    </location>
</feature>
<evidence type="ECO:0000313" key="3">
    <source>
        <dbReference type="EMBL" id="HCK30252.1"/>
    </source>
</evidence>
<dbReference type="Proteomes" id="UP000263596">
    <property type="component" value="Unassembled WGS sequence"/>
</dbReference>
<organism evidence="3 4">
    <name type="scientific">Acinetobacter ursingii</name>
    <dbReference type="NCBI Taxonomy" id="108980"/>
    <lineage>
        <taxon>Bacteria</taxon>
        <taxon>Pseudomonadati</taxon>
        <taxon>Pseudomonadota</taxon>
        <taxon>Gammaproteobacteria</taxon>
        <taxon>Moraxellales</taxon>
        <taxon>Moraxellaceae</taxon>
        <taxon>Acinetobacter</taxon>
    </lineage>
</organism>
<evidence type="ECO:0000256" key="2">
    <source>
        <dbReference type="SAM" id="Phobius"/>
    </source>
</evidence>
<accession>A0A3D2SN73</accession>
<keyword evidence="2" id="KW-0812">Transmembrane</keyword>
<sequence length="70" mass="8147">MIGLFLFFRSIILKIALALLVILSLIGLSYLVYISYKMLRRVQQQEAQEKLPSQSVQKDHLRSPQNKQTK</sequence>
<feature type="compositionally biased region" description="Polar residues" evidence="1">
    <location>
        <begin position="47"/>
        <end position="56"/>
    </location>
</feature>
<gene>
    <name evidence="3" type="ORF">DHW29_08700</name>
</gene>
<protein>
    <submittedName>
        <fullName evidence="3">Uncharacterized protein</fullName>
    </submittedName>
</protein>
<keyword evidence="2" id="KW-0472">Membrane</keyword>
<evidence type="ECO:0000313" key="4">
    <source>
        <dbReference type="Proteomes" id="UP000263596"/>
    </source>
</evidence>
<dbReference type="AlphaFoldDB" id="A0A3D2SN73"/>
<reference evidence="3 4" key="1">
    <citation type="journal article" date="2018" name="Nat. Biotechnol.">
        <title>A standardized bacterial taxonomy based on genome phylogeny substantially revises the tree of life.</title>
        <authorList>
            <person name="Parks D.H."/>
            <person name="Chuvochina M."/>
            <person name="Waite D.W."/>
            <person name="Rinke C."/>
            <person name="Skarshewski A."/>
            <person name="Chaumeil P.A."/>
            <person name="Hugenholtz P."/>
        </authorList>
    </citation>
    <scope>NUCLEOTIDE SEQUENCE [LARGE SCALE GENOMIC DNA]</scope>
    <source>
        <strain evidence="3">UBA9669</strain>
    </source>
</reference>
<comment type="caution">
    <text evidence="3">The sequence shown here is derived from an EMBL/GenBank/DDBJ whole genome shotgun (WGS) entry which is preliminary data.</text>
</comment>
<name>A0A3D2SN73_9GAMM</name>